<dbReference type="Pfam" id="PF03328">
    <property type="entry name" value="HpcH_HpaI"/>
    <property type="match status" value="1"/>
</dbReference>
<feature type="domain" description="HpcH/HpaI aldolase/citrate lyase" evidence="7">
    <location>
        <begin position="11"/>
        <end position="222"/>
    </location>
</feature>
<dbReference type="InterPro" id="IPR011206">
    <property type="entry name" value="Citrate_lyase_beta/mcl1/mcl2"/>
</dbReference>
<dbReference type="InterPro" id="IPR015813">
    <property type="entry name" value="Pyrv/PenolPyrv_kinase-like_dom"/>
</dbReference>
<evidence type="ECO:0000313" key="9">
    <source>
        <dbReference type="Proteomes" id="UP000218784"/>
    </source>
</evidence>
<keyword evidence="9" id="KW-1185">Reference proteome</keyword>
<feature type="binding site" evidence="5">
    <location>
        <position position="72"/>
    </location>
    <ligand>
        <name>substrate</name>
    </ligand>
</feature>
<dbReference type="GO" id="GO:0006107">
    <property type="term" value="P:oxaloacetate metabolic process"/>
    <property type="evidence" value="ECO:0007669"/>
    <property type="project" value="TreeGrafter"/>
</dbReference>
<keyword evidence="8" id="KW-0456">Lyase</keyword>
<comment type="cofactor">
    <cofactor evidence="1">
        <name>Mg(2+)</name>
        <dbReference type="ChEBI" id="CHEBI:18420"/>
    </cofactor>
</comment>
<evidence type="ECO:0000259" key="7">
    <source>
        <dbReference type="Pfam" id="PF03328"/>
    </source>
</evidence>
<feature type="binding site" evidence="6">
    <location>
        <position position="154"/>
    </location>
    <ligand>
        <name>Mg(2+)</name>
        <dbReference type="ChEBI" id="CHEBI:18420"/>
    </ligand>
</feature>
<name>A0A2A4HZ99_9SPHN</name>
<dbReference type="PANTHER" id="PTHR32308">
    <property type="entry name" value="LYASE BETA SUBUNIT, PUTATIVE (AFU_ORTHOLOGUE AFUA_4G13030)-RELATED"/>
    <property type="match status" value="1"/>
</dbReference>
<proteinExistence type="inferred from homology"/>
<dbReference type="GO" id="GO:0016829">
    <property type="term" value="F:lyase activity"/>
    <property type="evidence" value="ECO:0007669"/>
    <property type="project" value="UniProtKB-KW"/>
</dbReference>
<evidence type="ECO:0000256" key="6">
    <source>
        <dbReference type="PIRSR" id="PIRSR015582-2"/>
    </source>
</evidence>
<organism evidence="8 9">
    <name type="scientific">Sphingomonas ginsenosidimutans</name>
    <dbReference type="NCBI Taxonomy" id="862134"/>
    <lineage>
        <taxon>Bacteria</taxon>
        <taxon>Pseudomonadati</taxon>
        <taxon>Pseudomonadota</taxon>
        <taxon>Alphaproteobacteria</taxon>
        <taxon>Sphingomonadales</taxon>
        <taxon>Sphingomonadaceae</taxon>
        <taxon>Sphingomonas</taxon>
    </lineage>
</organism>
<sequence>MSDPAPIRPRRSALYLPASNARAIDKARTLDCDVVILDLEDAVAPDQKAAARDAAVAAMRGGGFGHRELVVRANALDTAWGADDLAALAGSGVAAVLLPKVSAPATLAQARATLGDGPALWAMIETCRAILDLPAIVGAADATGLAALVVGTNDLAKEMRCRPGATRAPLLPILTQVVLAARMAGLIALDGVCNVLDDDAVVEAECRQGLDWGFDGKTLIHPAQIAAANRVFTPAPAEVEWAQTVEAAFALPDNAGKGAIRVEGKMVELLHLEEARRTLAIVGAIARGVAGR</sequence>
<evidence type="ECO:0000256" key="3">
    <source>
        <dbReference type="ARBA" id="ARBA00022723"/>
    </source>
</evidence>
<dbReference type="PANTHER" id="PTHR32308:SF10">
    <property type="entry name" value="CITRATE LYASE SUBUNIT BETA"/>
    <property type="match status" value="1"/>
</dbReference>
<dbReference type="PIRSF" id="PIRSF015582">
    <property type="entry name" value="Cit_lyase_B"/>
    <property type="match status" value="1"/>
</dbReference>
<dbReference type="RefSeq" id="WP_096611622.1">
    <property type="nucleotide sequence ID" value="NZ_NWVD01000002.1"/>
</dbReference>
<dbReference type="GO" id="GO:0000287">
    <property type="term" value="F:magnesium ion binding"/>
    <property type="evidence" value="ECO:0007669"/>
    <property type="project" value="TreeGrafter"/>
</dbReference>
<dbReference type="Gene3D" id="3.20.20.60">
    <property type="entry name" value="Phosphoenolpyruvate-binding domains"/>
    <property type="match status" value="1"/>
</dbReference>
<protein>
    <submittedName>
        <fullName evidence="8">CoA ester lyase</fullName>
    </submittedName>
</protein>
<dbReference type="AlphaFoldDB" id="A0A2A4HZ99"/>
<evidence type="ECO:0000313" key="8">
    <source>
        <dbReference type="EMBL" id="PCG09856.1"/>
    </source>
</evidence>
<accession>A0A2A4HZ99</accession>
<gene>
    <name evidence="8" type="ORF">COA17_06395</name>
</gene>
<dbReference type="EMBL" id="NWVD01000002">
    <property type="protein sequence ID" value="PCG09856.1"/>
    <property type="molecule type" value="Genomic_DNA"/>
</dbReference>
<evidence type="ECO:0000256" key="5">
    <source>
        <dbReference type="PIRSR" id="PIRSR015582-1"/>
    </source>
</evidence>
<comment type="caution">
    <text evidence="8">The sequence shown here is derived from an EMBL/GenBank/DDBJ whole genome shotgun (WGS) entry which is preliminary data.</text>
</comment>
<feature type="binding site" evidence="5">
    <location>
        <position position="125"/>
    </location>
    <ligand>
        <name>substrate</name>
    </ligand>
</feature>
<keyword evidence="4 6" id="KW-0460">Magnesium</keyword>
<keyword evidence="3 6" id="KW-0479">Metal-binding</keyword>
<comment type="similarity">
    <text evidence="2">Belongs to the HpcH/HpaI aldolase family.</text>
</comment>
<feature type="binding site" evidence="6">
    <location>
        <position position="125"/>
    </location>
    <ligand>
        <name>Mg(2+)</name>
        <dbReference type="ChEBI" id="CHEBI:18420"/>
    </ligand>
</feature>
<evidence type="ECO:0000256" key="4">
    <source>
        <dbReference type="ARBA" id="ARBA00022842"/>
    </source>
</evidence>
<dbReference type="InterPro" id="IPR005000">
    <property type="entry name" value="Aldolase/citrate-lyase_domain"/>
</dbReference>
<evidence type="ECO:0000256" key="1">
    <source>
        <dbReference type="ARBA" id="ARBA00001946"/>
    </source>
</evidence>
<evidence type="ECO:0000256" key="2">
    <source>
        <dbReference type="ARBA" id="ARBA00005568"/>
    </source>
</evidence>
<dbReference type="InterPro" id="IPR040442">
    <property type="entry name" value="Pyrv_kinase-like_dom_sf"/>
</dbReference>
<reference evidence="8 9" key="1">
    <citation type="submission" date="2017-09" db="EMBL/GenBank/DDBJ databases">
        <title>Sphingomonas ginsenosidimutans KACC 14949, whole genome shotgun sequence.</title>
        <authorList>
            <person name="Feng G."/>
            <person name="Zhu H."/>
        </authorList>
    </citation>
    <scope>NUCLEOTIDE SEQUENCE [LARGE SCALE GENOMIC DNA]</scope>
    <source>
        <strain evidence="8 9">KACC 14949</strain>
    </source>
</reference>
<dbReference type="Proteomes" id="UP000218784">
    <property type="component" value="Unassembled WGS sequence"/>
</dbReference>
<dbReference type="SUPFAM" id="SSF51621">
    <property type="entry name" value="Phosphoenolpyruvate/pyruvate domain"/>
    <property type="match status" value="1"/>
</dbReference>